<reference evidence="2" key="1">
    <citation type="thesis" date="2020" institute="ProQuest LLC" country="789 East Eisenhower Parkway, Ann Arbor, MI, USA">
        <title>Comparative Genomics and Chromosome Evolution.</title>
        <authorList>
            <person name="Mudd A.B."/>
        </authorList>
    </citation>
    <scope>NUCLEOTIDE SEQUENCE</scope>
    <source>
        <strain evidence="2">237g6f4</strain>
        <tissue evidence="2">Blood</tissue>
    </source>
</reference>
<keyword evidence="1" id="KW-1133">Transmembrane helix</keyword>
<sequence length="82" mass="9710">MVVTLSLHHKQADVNKSDDYLMSHLGRAIFMYLGHIMLSDVYVYSIRIIKSTTKENTTTVIFCSIYLFWVRYPNQKRFLFSL</sequence>
<keyword evidence="1" id="KW-0472">Membrane</keyword>
<accession>A0AAV7D5A9</accession>
<evidence type="ECO:0000256" key="1">
    <source>
        <dbReference type="SAM" id="Phobius"/>
    </source>
</evidence>
<organism evidence="2 3">
    <name type="scientific">Engystomops pustulosus</name>
    <name type="common">Tungara frog</name>
    <name type="synonym">Physalaemus pustulosus</name>
    <dbReference type="NCBI Taxonomy" id="76066"/>
    <lineage>
        <taxon>Eukaryota</taxon>
        <taxon>Metazoa</taxon>
        <taxon>Chordata</taxon>
        <taxon>Craniata</taxon>
        <taxon>Vertebrata</taxon>
        <taxon>Euteleostomi</taxon>
        <taxon>Amphibia</taxon>
        <taxon>Batrachia</taxon>
        <taxon>Anura</taxon>
        <taxon>Neobatrachia</taxon>
        <taxon>Hyloidea</taxon>
        <taxon>Leptodactylidae</taxon>
        <taxon>Leiuperinae</taxon>
        <taxon>Engystomops</taxon>
    </lineage>
</organism>
<dbReference type="Proteomes" id="UP000824782">
    <property type="component" value="Unassembled WGS sequence"/>
</dbReference>
<gene>
    <name evidence="2" type="ORF">GDO81_000321</name>
</gene>
<comment type="caution">
    <text evidence="2">The sequence shown here is derived from an EMBL/GenBank/DDBJ whole genome shotgun (WGS) entry which is preliminary data.</text>
</comment>
<proteinExistence type="predicted"/>
<keyword evidence="1" id="KW-0812">Transmembrane</keyword>
<dbReference type="EMBL" id="WNYA01000001">
    <property type="protein sequence ID" value="KAG8591832.1"/>
    <property type="molecule type" value="Genomic_DNA"/>
</dbReference>
<evidence type="ECO:0000313" key="3">
    <source>
        <dbReference type="Proteomes" id="UP000824782"/>
    </source>
</evidence>
<protein>
    <submittedName>
        <fullName evidence="2">Uncharacterized protein</fullName>
    </submittedName>
</protein>
<feature type="transmembrane region" description="Helical" evidence="1">
    <location>
        <begin position="25"/>
        <end position="44"/>
    </location>
</feature>
<dbReference type="AlphaFoldDB" id="A0AAV7D5A9"/>
<evidence type="ECO:0000313" key="2">
    <source>
        <dbReference type="EMBL" id="KAG8591832.1"/>
    </source>
</evidence>
<keyword evidence="3" id="KW-1185">Reference proteome</keyword>
<name>A0AAV7D5A9_ENGPU</name>